<evidence type="ECO:0000256" key="3">
    <source>
        <dbReference type="ARBA" id="ARBA00022840"/>
    </source>
</evidence>
<keyword evidence="3" id="KW-0067">ATP-binding</keyword>
<feature type="non-terminal residue" evidence="7">
    <location>
        <position position="140"/>
    </location>
</feature>
<reference evidence="7 8" key="1">
    <citation type="submission" date="2020-02" db="EMBL/GenBank/DDBJ databases">
        <title>Relaxed selection underlies rapid genomic changes in the transitions from sociality to social parasitism in ants.</title>
        <authorList>
            <person name="Bi X."/>
        </authorList>
    </citation>
    <scope>NUCLEOTIDE SEQUENCE [LARGE SCALE GENOMIC DNA]</scope>
    <source>
        <strain evidence="7">BGI-DK2014b</strain>
        <tissue evidence="7">Whole body</tissue>
    </source>
</reference>
<accession>A0A836FN48</accession>
<evidence type="ECO:0000256" key="5">
    <source>
        <dbReference type="ARBA" id="ARBA00023136"/>
    </source>
</evidence>
<protein>
    <submittedName>
        <fullName evidence="7">ABCC9 protein</fullName>
    </submittedName>
</protein>
<gene>
    <name evidence="7" type="primary">Abcc9</name>
    <name evidence="7" type="ORF">G6Z77_0005053</name>
</gene>
<name>A0A836FN48_9HYME</name>
<dbReference type="GO" id="GO:0005524">
    <property type="term" value="F:ATP binding"/>
    <property type="evidence" value="ECO:0007669"/>
    <property type="project" value="UniProtKB-KW"/>
</dbReference>
<evidence type="ECO:0000256" key="1">
    <source>
        <dbReference type="ARBA" id="ARBA00022692"/>
    </source>
</evidence>
<keyword evidence="5 6" id="KW-0472">Membrane</keyword>
<evidence type="ECO:0000256" key="4">
    <source>
        <dbReference type="ARBA" id="ARBA00022989"/>
    </source>
</evidence>
<keyword evidence="4 6" id="KW-1133">Transmembrane helix</keyword>
<dbReference type="Proteomes" id="UP000670152">
    <property type="component" value="Unassembled WGS sequence"/>
</dbReference>
<keyword evidence="2" id="KW-0547">Nucleotide-binding</keyword>
<feature type="transmembrane region" description="Helical" evidence="6">
    <location>
        <begin position="86"/>
        <end position="105"/>
    </location>
</feature>
<organism evidence="7 8">
    <name type="scientific">Acromyrmex heyeri</name>
    <dbReference type="NCBI Taxonomy" id="230685"/>
    <lineage>
        <taxon>Eukaryota</taxon>
        <taxon>Metazoa</taxon>
        <taxon>Ecdysozoa</taxon>
        <taxon>Arthropoda</taxon>
        <taxon>Hexapoda</taxon>
        <taxon>Insecta</taxon>
        <taxon>Pterygota</taxon>
        <taxon>Neoptera</taxon>
        <taxon>Endopterygota</taxon>
        <taxon>Hymenoptera</taxon>
        <taxon>Apocrita</taxon>
        <taxon>Aculeata</taxon>
        <taxon>Formicoidea</taxon>
        <taxon>Formicidae</taxon>
        <taxon>Myrmicinae</taxon>
        <taxon>Acromyrmex</taxon>
    </lineage>
</organism>
<feature type="non-terminal residue" evidence="7">
    <location>
        <position position="1"/>
    </location>
</feature>
<evidence type="ECO:0000256" key="6">
    <source>
        <dbReference type="SAM" id="Phobius"/>
    </source>
</evidence>
<dbReference type="PANTHER" id="PTHR24223:SF415">
    <property type="entry name" value="FI20190P1"/>
    <property type="match status" value="1"/>
</dbReference>
<feature type="transmembrane region" description="Helical" evidence="6">
    <location>
        <begin position="21"/>
        <end position="39"/>
    </location>
</feature>
<proteinExistence type="predicted"/>
<comment type="caution">
    <text evidence="7">The sequence shown here is derived from an EMBL/GenBank/DDBJ whole genome shotgun (WGS) entry which is preliminary data.</text>
</comment>
<dbReference type="OrthoDB" id="7544524at2759"/>
<dbReference type="InterPro" id="IPR050173">
    <property type="entry name" value="ABC_transporter_C-like"/>
</dbReference>
<sequence>MTAHGRVAGRVYKEYLHYGGNNFTLFVLLMIFIISQVVTTGNDYWLSYWTTLEAIENANVKQFANMYTDSFIGSIFTLNPDGLLNTMDAICVYTFCITTLFRSFLYMKVSMNSSSNLHSIMFFKLLQARISFFHNNPSGA</sequence>
<dbReference type="GO" id="GO:0042626">
    <property type="term" value="F:ATPase-coupled transmembrane transporter activity"/>
    <property type="evidence" value="ECO:0007669"/>
    <property type="project" value="TreeGrafter"/>
</dbReference>
<evidence type="ECO:0000313" key="8">
    <source>
        <dbReference type="Proteomes" id="UP000670152"/>
    </source>
</evidence>
<keyword evidence="8" id="KW-1185">Reference proteome</keyword>
<dbReference type="GO" id="GO:0016020">
    <property type="term" value="C:membrane"/>
    <property type="evidence" value="ECO:0007669"/>
    <property type="project" value="InterPro"/>
</dbReference>
<evidence type="ECO:0000256" key="2">
    <source>
        <dbReference type="ARBA" id="ARBA00022741"/>
    </source>
</evidence>
<dbReference type="Gene3D" id="1.20.1560.10">
    <property type="entry name" value="ABC transporter type 1, transmembrane domain"/>
    <property type="match status" value="1"/>
</dbReference>
<dbReference type="EMBL" id="JAANIB010009357">
    <property type="protein sequence ID" value="KAG5321994.1"/>
    <property type="molecule type" value="Genomic_DNA"/>
</dbReference>
<keyword evidence="1 6" id="KW-0812">Transmembrane</keyword>
<dbReference type="PANTHER" id="PTHR24223">
    <property type="entry name" value="ATP-BINDING CASSETTE SUB-FAMILY C"/>
    <property type="match status" value="1"/>
</dbReference>
<dbReference type="AlphaFoldDB" id="A0A836FN48"/>
<dbReference type="SUPFAM" id="SSF90123">
    <property type="entry name" value="ABC transporter transmembrane region"/>
    <property type="match status" value="1"/>
</dbReference>
<dbReference type="InterPro" id="IPR036640">
    <property type="entry name" value="ABC1_TM_sf"/>
</dbReference>
<evidence type="ECO:0000313" key="7">
    <source>
        <dbReference type="EMBL" id="KAG5321994.1"/>
    </source>
</evidence>